<feature type="domain" description="ERCC4" evidence="6">
    <location>
        <begin position="242"/>
        <end position="325"/>
    </location>
</feature>
<dbReference type="Proteomes" id="UP000694392">
    <property type="component" value="Unplaced"/>
</dbReference>
<sequence length="468" mass="52066">MQCPGFKHAPFPHQNPEQDESYLADSFCVEEEEECHSRTESSEEEEVCVNFDLLADESFTGGRKQYLTRRRVRLKVANGGGQHQDAPLPKKKATRIIVLDDSSEEETKDSDETPRKTVPVWTEQKDVCPPKLLRSDCPAQHRTSALQNRTSQPWHSRCQTSLDLKASVSEKLDFQAESRDRGNPAPLTGADPLRADGNVRAKLKQEGSSKHFSVDPSVTCCSTSKGTAAPAQGSLGQLNPLCILVDSREISSGSEIISSLKAVHGMKVQVCSLGGCDYVVSNRLAVERRLQSEMLNSVNRSKMVRRIQHLQATFERICVIVEKDRVKAGESSRGFQRSKCYDGMLSALLQAGIRILFSAGREETAALLKELALVEHRKNAAIRMPTEVRDSQKAALRFYLSIPNTSYLTALGMCHRFPSVREMANSSPSSIAAQAQVSQQKAEDIYRYLHHCFDPQMLPERPAQAHGR</sequence>
<dbReference type="GO" id="GO:0005524">
    <property type="term" value="F:ATP binding"/>
    <property type="evidence" value="ECO:0007669"/>
    <property type="project" value="UniProtKB-KW"/>
</dbReference>
<dbReference type="GO" id="GO:0036297">
    <property type="term" value="P:interstrand cross-link repair"/>
    <property type="evidence" value="ECO:0007669"/>
    <property type="project" value="TreeGrafter"/>
</dbReference>
<evidence type="ECO:0000256" key="3">
    <source>
        <dbReference type="ARBA" id="ARBA00022806"/>
    </source>
</evidence>
<dbReference type="PANTHER" id="PTHR14025:SF20">
    <property type="entry name" value="FANCONI ANEMIA GROUP M PROTEIN"/>
    <property type="match status" value="1"/>
</dbReference>
<evidence type="ECO:0000313" key="8">
    <source>
        <dbReference type="Proteomes" id="UP000694392"/>
    </source>
</evidence>
<dbReference type="OMA" id="QEETKEC"/>
<dbReference type="GO" id="GO:0000400">
    <property type="term" value="F:four-way junction DNA binding"/>
    <property type="evidence" value="ECO:0007669"/>
    <property type="project" value="TreeGrafter"/>
</dbReference>
<evidence type="ECO:0000256" key="4">
    <source>
        <dbReference type="ARBA" id="ARBA00022840"/>
    </source>
</evidence>
<evidence type="ECO:0000259" key="6">
    <source>
        <dbReference type="SMART" id="SM00891"/>
    </source>
</evidence>
<name>A0A8D0GDI0_SPHPU</name>
<dbReference type="GO" id="GO:0045003">
    <property type="term" value="P:double-strand break repair via synthesis-dependent strand annealing"/>
    <property type="evidence" value="ECO:0007669"/>
    <property type="project" value="TreeGrafter"/>
</dbReference>
<keyword evidence="3" id="KW-0347">Helicase</keyword>
<keyword evidence="8" id="KW-1185">Reference proteome</keyword>
<evidence type="ECO:0000256" key="2">
    <source>
        <dbReference type="ARBA" id="ARBA00022801"/>
    </source>
</evidence>
<dbReference type="InterPro" id="IPR011335">
    <property type="entry name" value="Restrct_endonuc-II-like"/>
</dbReference>
<dbReference type="GO" id="GO:0004518">
    <property type="term" value="F:nuclease activity"/>
    <property type="evidence" value="ECO:0007669"/>
    <property type="project" value="InterPro"/>
</dbReference>
<dbReference type="InterPro" id="IPR047418">
    <property type="entry name" value="XPF_nuclease_FANCM"/>
</dbReference>
<accession>A0A8D0GDI0</accession>
<dbReference type="SUPFAM" id="SSF47781">
    <property type="entry name" value="RuvA domain 2-like"/>
    <property type="match status" value="1"/>
</dbReference>
<reference evidence="7" key="2">
    <citation type="submission" date="2025-09" db="UniProtKB">
        <authorList>
            <consortium name="Ensembl"/>
        </authorList>
    </citation>
    <scope>IDENTIFICATION</scope>
</reference>
<keyword evidence="4" id="KW-0067">ATP-binding</keyword>
<keyword evidence="2" id="KW-0378">Hydrolase</keyword>
<evidence type="ECO:0000256" key="5">
    <source>
        <dbReference type="SAM" id="MobiDB-lite"/>
    </source>
</evidence>
<dbReference type="SMART" id="SM00891">
    <property type="entry name" value="ERCC4"/>
    <property type="match status" value="1"/>
</dbReference>
<feature type="region of interest" description="Disordered" evidence="5">
    <location>
        <begin position="173"/>
        <end position="196"/>
    </location>
</feature>
<dbReference type="PANTHER" id="PTHR14025">
    <property type="entry name" value="FANCONI ANEMIA GROUP M FANCM FAMILY MEMBER"/>
    <property type="match status" value="1"/>
</dbReference>
<evidence type="ECO:0000313" key="7">
    <source>
        <dbReference type="Ensembl" id="ENSSPUP00000005407.1"/>
    </source>
</evidence>
<dbReference type="Ensembl" id="ENSSPUT00000005743.1">
    <property type="protein sequence ID" value="ENSSPUP00000005407.1"/>
    <property type="gene ID" value="ENSSPUG00000004160.1"/>
</dbReference>
<evidence type="ECO:0000256" key="1">
    <source>
        <dbReference type="ARBA" id="ARBA00022741"/>
    </source>
</evidence>
<protein>
    <recommendedName>
        <fullName evidence="6">ERCC4 domain-containing protein</fullName>
    </recommendedName>
</protein>
<proteinExistence type="predicted"/>
<dbReference type="Gene3D" id="1.10.150.20">
    <property type="entry name" value="5' to 3' exonuclease, C-terminal subdomain"/>
    <property type="match status" value="1"/>
</dbReference>
<dbReference type="Gene3D" id="3.40.50.10130">
    <property type="match status" value="1"/>
</dbReference>
<dbReference type="GeneTree" id="ENSGT00940000156480"/>
<organism evidence="7 8">
    <name type="scientific">Sphenodon punctatus</name>
    <name type="common">Tuatara</name>
    <name type="synonym">Hatteria punctata</name>
    <dbReference type="NCBI Taxonomy" id="8508"/>
    <lineage>
        <taxon>Eukaryota</taxon>
        <taxon>Metazoa</taxon>
        <taxon>Chordata</taxon>
        <taxon>Craniata</taxon>
        <taxon>Vertebrata</taxon>
        <taxon>Euteleostomi</taxon>
        <taxon>Lepidosauria</taxon>
        <taxon>Sphenodontia</taxon>
        <taxon>Sphenodontidae</taxon>
        <taxon>Sphenodon</taxon>
    </lineage>
</organism>
<dbReference type="CDD" id="cd20077">
    <property type="entry name" value="XPF_nuclease_FANCM"/>
    <property type="match status" value="1"/>
</dbReference>
<dbReference type="InterPro" id="IPR006166">
    <property type="entry name" value="ERCC4_domain"/>
</dbReference>
<feature type="region of interest" description="Disordered" evidence="5">
    <location>
        <begin position="1"/>
        <end position="21"/>
    </location>
</feature>
<dbReference type="Pfam" id="PF02732">
    <property type="entry name" value="ERCC4"/>
    <property type="match status" value="1"/>
</dbReference>
<reference evidence="7" key="1">
    <citation type="submission" date="2025-08" db="UniProtKB">
        <authorList>
            <consortium name="Ensembl"/>
        </authorList>
    </citation>
    <scope>IDENTIFICATION</scope>
</reference>
<dbReference type="SUPFAM" id="SSF52980">
    <property type="entry name" value="Restriction endonuclease-like"/>
    <property type="match status" value="1"/>
</dbReference>
<feature type="compositionally biased region" description="Basic and acidic residues" evidence="5">
    <location>
        <begin position="173"/>
        <end position="182"/>
    </location>
</feature>
<keyword evidence="1" id="KW-0547">Nucleotide-binding</keyword>
<dbReference type="AlphaFoldDB" id="A0A8D0GDI0"/>
<dbReference type="GO" id="GO:0009378">
    <property type="term" value="F:four-way junction helicase activity"/>
    <property type="evidence" value="ECO:0007669"/>
    <property type="project" value="TreeGrafter"/>
</dbReference>
<dbReference type="GO" id="GO:0016787">
    <property type="term" value="F:hydrolase activity"/>
    <property type="evidence" value="ECO:0007669"/>
    <property type="project" value="UniProtKB-KW"/>
</dbReference>
<dbReference type="InterPro" id="IPR010994">
    <property type="entry name" value="RuvA_2-like"/>
</dbReference>
<dbReference type="GO" id="GO:0043138">
    <property type="term" value="F:3'-5' DNA helicase activity"/>
    <property type="evidence" value="ECO:0007669"/>
    <property type="project" value="TreeGrafter"/>
</dbReference>